<dbReference type="Proteomes" id="UP001364617">
    <property type="component" value="Unassembled WGS sequence"/>
</dbReference>
<accession>A0AAN9CI65</accession>
<name>A0AAN9CI65_9TELE</name>
<evidence type="ECO:0000313" key="1">
    <source>
        <dbReference type="EMBL" id="KAK7134584.1"/>
    </source>
</evidence>
<evidence type="ECO:0000313" key="2">
    <source>
        <dbReference type="Proteomes" id="UP001364617"/>
    </source>
</evidence>
<keyword evidence="2" id="KW-1185">Reference proteome</keyword>
<reference evidence="1 2" key="1">
    <citation type="submission" date="2024-02" db="EMBL/GenBank/DDBJ databases">
        <title>Chromosome-level genome assembly of the Eurasian Minnow (Phoxinus phoxinus).</title>
        <authorList>
            <person name="Oriowo T.O."/>
            <person name="Martin S."/>
            <person name="Stange M."/>
            <person name="Chrysostomakis Y."/>
            <person name="Brown T."/>
            <person name="Winkler S."/>
            <person name="Kukowka S."/>
            <person name="Myers E.W."/>
            <person name="Bohne A."/>
        </authorList>
    </citation>
    <scope>NUCLEOTIDE SEQUENCE [LARGE SCALE GENOMIC DNA]</scope>
    <source>
        <strain evidence="1">ZFMK-TIS-60720</strain>
        <tissue evidence="1">Whole Organism</tissue>
    </source>
</reference>
<proteinExistence type="predicted"/>
<dbReference type="AlphaFoldDB" id="A0AAN9CI65"/>
<gene>
    <name evidence="1" type="ORF">R3I93_017874</name>
</gene>
<protein>
    <submittedName>
        <fullName evidence="1">Uncharacterized protein</fullName>
    </submittedName>
</protein>
<comment type="caution">
    <text evidence="1">The sequence shown here is derived from an EMBL/GenBank/DDBJ whole genome shotgun (WGS) entry which is preliminary data.</text>
</comment>
<dbReference type="EMBL" id="JAYKXH010000019">
    <property type="protein sequence ID" value="KAK7134584.1"/>
    <property type="molecule type" value="Genomic_DNA"/>
</dbReference>
<organism evidence="1 2">
    <name type="scientific">Phoxinus phoxinus</name>
    <name type="common">Eurasian minnow</name>
    <dbReference type="NCBI Taxonomy" id="58324"/>
    <lineage>
        <taxon>Eukaryota</taxon>
        <taxon>Metazoa</taxon>
        <taxon>Chordata</taxon>
        <taxon>Craniata</taxon>
        <taxon>Vertebrata</taxon>
        <taxon>Euteleostomi</taxon>
        <taxon>Actinopterygii</taxon>
        <taxon>Neopterygii</taxon>
        <taxon>Teleostei</taxon>
        <taxon>Ostariophysi</taxon>
        <taxon>Cypriniformes</taxon>
        <taxon>Leuciscidae</taxon>
        <taxon>Phoxininae</taxon>
        <taxon>Phoxinus</taxon>
    </lineage>
</organism>
<sequence>MGKYAKYAKTIIEKTFHIKNIERRTIKDPPKSGGAMARNLINLHGCPYQWLKLRAESGWKLRSSVITNLTPASTHDYSINYP</sequence>